<dbReference type="CDD" id="cd16025">
    <property type="entry name" value="PAS_like"/>
    <property type="match status" value="1"/>
</dbReference>
<dbReference type="Gene3D" id="3.40.720.10">
    <property type="entry name" value="Alkaline Phosphatase, subunit A"/>
    <property type="match status" value="1"/>
</dbReference>
<keyword evidence="2" id="KW-0479">Metal-binding</keyword>
<proteinExistence type="inferred from homology"/>
<dbReference type="RefSeq" id="WP_083074131.1">
    <property type="nucleotide sequence ID" value="NZ_AP022615.1"/>
</dbReference>
<evidence type="ECO:0000256" key="4">
    <source>
        <dbReference type="ARBA" id="ARBA00022837"/>
    </source>
</evidence>
<dbReference type="SUPFAM" id="SSF53649">
    <property type="entry name" value="Alkaline phosphatase-like"/>
    <property type="match status" value="1"/>
</dbReference>
<dbReference type="PANTHER" id="PTHR42693">
    <property type="entry name" value="ARYLSULFATASE FAMILY MEMBER"/>
    <property type="match status" value="1"/>
</dbReference>
<organism evidence="5 6">
    <name type="scientific">Mycobacterium heidelbergense</name>
    <dbReference type="NCBI Taxonomy" id="53376"/>
    <lineage>
        <taxon>Bacteria</taxon>
        <taxon>Bacillati</taxon>
        <taxon>Actinomycetota</taxon>
        <taxon>Actinomycetes</taxon>
        <taxon>Mycobacteriales</taxon>
        <taxon>Mycobacteriaceae</taxon>
        <taxon>Mycobacterium</taxon>
        <taxon>Mycobacterium simiae complex</taxon>
    </lineage>
</organism>
<protein>
    <submittedName>
        <fullName evidence="5">Arylsulfatase</fullName>
    </submittedName>
</protein>
<dbReference type="Proteomes" id="UP000192566">
    <property type="component" value="Unassembled WGS sequence"/>
</dbReference>
<dbReference type="InterPro" id="IPR050738">
    <property type="entry name" value="Sulfatase"/>
</dbReference>
<dbReference type="Pfam" id="PF00884">
    <property type="entry name" value="Sulfatase"/>
    <property type="match status" value="1"/>
</dbReference>
<dbReference type="PROSITE" id="PS00149">
    <property type="entry name" value="SULFATASE_2"/>
    <property type="match status" value="1"/>
</dbReference>
<accession>A0A1X0DNV4</accession>
<evidence type="ECO:0000256" key="1">
    <source>
        <dbReference type="ARBA" id="ARBA00008779"/>
    </source>
</evidence>
<sequence length="536" mass="58453">MKRPNFLVIVADDLGFSDIGAFGGEIDTPNLDRLAYAGIRFTDFHSAPACSPTRAMLLTGTDHHIAGIGTMLEVAIPGFQGAPGYEGYLNDHVVALPELLRDAGYLTLMSGKWHLGATIETSPWARGFERSFALLPAGASHYGGAAGGGFSPVPTLYTEDDRFVTVGDDFYSSDSYADTLLRYLRERSPDDDRPFFAYLPFQAPHWPLQAPDESVAKYRGRYDAGPDALREERLAALKRLGLCPPDVEPHPVVADGAPEWADMTDEQRAVSARSMEVYAGMVDRMDYNIGRVIDYLADTGELDNTVVIFLSDNGAEGAMVEAMPLRGPQIVAQIEKHCDNSLDNLGRPTSFIWYGPRWAQAATAPSRLHKAFTTEGGIRVVGFLTWPGFARQAEIGAAFTTVMDIAPTVLELAGIAHPGTAYRGRDIEPMRGRSLVAYLSGDSDAVHDADTGTGWELFGRRAIRQGDWKALYLPAPYGPGSWQLYDLSADPGEIDDLAASHPDKLAELLALWDRYVEETGVLLEPVSVFDADMLGR</sequence>
<evidence type="ECO:0000256" key="3">
    <source>
        <dbReference type="ARBA" id="ARBA00022801"/>
    </source>
</evidence>
<keyword evidence="6" id="KW-1185">Reference proteome</keyword>
<comment type="similarity">
    <text evidence="1">Belongs to the sulfatase family.</text>
</comment>
<dbReference type="GO" id="GO:0004065">
    <property type="term" value="F:arylsulfatase activity"/>
    <property type="evidence" value="ECO:0007669"/>
    <property type="project" value="TreeGrafter"/>
</dbReference>
<name>A0A1X0DNV4_MYCHE</name>
<dbReference type="EMBL" id="MVHR01000013">
    <property type="protein sequence ID" value="ORA74007.1"/>
    <property type="molecule type" value="Genomic_DNA"/>
</dbReference>
<dbReference type="GO" id="GO:0046872">
    <property type="term" value="F:metal ion binding"/>
    <property type="evidence" value="ECO:0007669"/>
    <property type="project" value="UniProtKB-KW"/>
</dbReference>
<dbReference type="STRING" id="53376.BST25_11330"/>
<dbReference type="InterPro" id="IPR017850">
    <property type="entry name" value="Alkaline_phosphatase_core_sf"/>
</dbReference>
<comment type="caution">
    <text evidence="5">The sequence shown here is derived from an EMBL/GenBank/DDBJ whole genome shotgun (WGS) entry which is preliminary data.</text>
</comment>
<dbReference type="InterPro" id="IPR024607">
    <property type="entry name" value="Sulfatase_CS"/>
</dbReference>
<dbReference type="Gene3D" id="3.30.1120.10">
    <property type="match status" value="1"/>
</dbReference>
<dbReference type="PANTHER" id="PTHR42693:SF33">
    <property type="entry name" value="ARYLSULFATASE"/>
    <property type="match status" value="1"/>
</dbReference>
<evidence type="ECO:0000313" key="5">
    <source>
        <dbReference type="EMBL" id="ORA74007.1"/>
    </source>
</evidence>
<reference evidence="5 6" key="1">
    <citation type="submission" date="2017-02" db="EMBL/GenBank/DDBJ databases">
        <title>The new phylogeny of genus Mycobacterium.</title>
        <authorList>
            <person name="Tortoli E."/>
            <person name="Trovato A."/>
            <person name="Cirillo D.M."/>
        </authorList>
    </citation>
    <scope>NUCLEOTIDE SEQUENCE [LARGE SCALE GENOMIC DNA]</scope>
    <source>
        <strain evidence="5 6">DSM 44471</strain>
    </source>
</reference>
<keyword evidence="3" id="KW-0378">Hydrolase</keyword>
<keyword evidence="4" id="KW-0106">Calcium</keyword>
<gene>
    <name evidence="5" type="ORF">BST25_11330</name>
</gene>
<dbReference type="InterPro" id="IPR000917">
    <property type="entry name" value="Sulfatase_N"/>
</dbReference>
<dbReference type="OrthoDB" id="9777306at2"/>
<evidence type="ECO:0000256" key="2">
    <source>
        <dbReference type="ARBA" id="ARBA00022723"/>
    </source>
</evidence>
<dbReference type="AlphaFoldDB" id="A0A1X0DNV4"/>
<evidence type="ECO:0000313" key="6">
    <source>
        <dbReference type="Proteomes" id="UP000192566"/>
    </source>
</evidence>